<evidence type="ECO:0000256" key="1">
    <source>
        <dbReference type="SAM" id="MobiDB-lite"/>
    </source>
</evidence>
<keyword evidence="2" id="KW-0472">Membrane</keyword>
<dbReference type="EMBL" id="VSWC01000066">
    <property type="protein sequence ID" value="KAA1098606.1"/>
    <property type="molecule type" value="Genomic_DNA"/>
</dbReference>
<accession>A0A5B0MKB8</accession>
<feature type="compositionally biased region" description="Polar residues" evidence="1">
    <location>
        <begin position="33"/>
        <end position="63"/>
    </location>
</feature>
<comment type="caution">
    <text evidence="3">The sequence shown here is derived from an EMBL/GenBank/DDBJ whole genome shotgun (WGS) entry which is preliminary data.</text>
</comment>
<gene>
    <name evidence="4" type="ORF">PGT21_036823</name>
    <name evidence="3" type="ORF">PGTUg99_001806</name>
</gene>
<reference evidence="5 6" key="1">
    <citation type="submission" date="2019-05" db="EMBL/GenBank/DDBJ databases">
        <title>Emergence of the Ug99 lineage of the wheat stem rust pathogen through somatic hybridization.</title>
        <authorList>
            <person name="Li F."/>
            <person name="Upadhyaya N.M."/>
            <person name="Sperschneider J."/>
            <person name="Matny O."/>
            <person name="Nguyen-Phuc H."/>
            <person name="Mago R."/>
            <person name="Raley C."/>
            <person name="Miller M.E."/>
            <person name="Silverstein K.A.T."/>
            <person name="Henningsen E."/>
            <person name="Hirsch C.D."/>
            <person name="Visser B."/>
            <person name="Pretorius Z.A."/>
            <person name="Steffenson B.J."/>
            <person name="Schwessinger B."/>
            <person name="Dodds P.N."/>
            <person name="Figueroa M."/>
        </authorList>
    </citation>
    <scope>NUCLEOTIDE SEQUENCE [LARGE SCALE GENOMIC DNA]</scope>
    <source>
        <strain evidence="4">21-0</strain>
        <strain evidence="3 6">Ug99</strain>
    </source>
</reference>
<keyword evidence="5" id="KW-1185">Reference proteome</keyword>
<keyword evidence="2" id="KW-1133">Transmembrane helix</keyword>
<evidence type="ECO:0000313" key="3">
    <source>
        <dbReference type="EMBL" id="KAA1077082.1"/>
    </source>
</evidence>
<feature type="region of interest" description="Disordered" evidence="1">
    <location>
        <begin position="145"/>
        <end position="166"/>
    </location>
</feature>
<evidence type="ECO:0000313" key="5">
    <source>
        <dbReference type="Proteomes" id="UP000324748"/>
    </source>
</evidence>
<protein>
    <submittedName>
        <fullName evidence="3">Uncharacterized protein</fullName>
    </submittedName>
</protein>
<name>A0A5B0MKB8_PUCGR</name>
<dbReference type="EMBL" id="VDEP01000461">
    <property type="protein sequence ID" value="KAA1077082.1"/>
    <property type="molecule type" value="Genomic_DNA"/>
</dbReference>
<feature type="compositionally biased region" description="Low complexity" evidence="1">
    <location>
        <begin position="145"/>
        <end position="160"/>
    </location>
</feature>
<feature type="region of interest" description="Disordered" evidence="1">
    <location>
        <begin position="1"/>
        <end position="20"/>
    </location>
</feature>
<evidence type="ECO:0000313" key="6">
    <source>
        <dbReference type="Proteomes" id="UP000325313"/>
    </source>
</evidence>
<feature type="transmembrane region" description="Helical" evidence="2">
    <location>
        <begin position="249"/>
        <end position="268"/>
    </location>
</feature>
<feature type="compositionally biased region" description="Low complexity" evidence="1">
    <location>
        <begin position="208"/>
        <end position="227"/>
    </location>
</feature>
<feature type="region of interest" description="Disordered" evidence="1">
    <location>
        <begin position="208"/>
        <end position="243"/>
    </location>
</feature>
<feature type="region of interest" description="Disordered" evidence="1">
    <location>
        <begin position="31"/>
        <end position="63"/>
    </location>
</feature>
<feature type="compositionally biased region" description="Polar residues" evidence="1">
    <location>
        <begin position="411"/>
        <end position="420"/>
    </location>
</feature>
<dbReference type="OrthoDB" id="2505942at2759"/>
<organism evidence="3 6">
    <name type="scientific">Puccinia graminis f. sp. tritici</name>
    <dbReference type="NCBI Taxonomy" id="56615"/>
    <lineage>
        <taxon>Eukaryota</taxon>
        <taxon>Fungi</taxon>
        <taxon>Dikarya</taxon>
        <taxon>Basidiomycota</taxon>
        <taxon>Pucciniomycotina</taxon>
        <taxon>Pucciniomycetes</taxon>
        <taxon>Pucciniales</taxon>
        <taxon>Pucciniaceae</taxon>
        <taxon>Puccinia</taxon>
    </lineage>
</organism>
<dbReference type="Proteomes" id="UP000324748">
    <property type="component" value="Unassembled WGS sequence"/>
</dbReference>
<feature type="transmembrane region" description="Helical" evidence="2">
    <location>
        <begin position="175"/>
        <end position="198"/>
    </location>
</feature>
<keyword evidence="2" id="KW-0812">Transmembrane</keyword>
<evidence type="ECO:0000256" key="2">
    <source>
        <dbReference type="SAM" id="Phobius"/>
    </source>
</evidence>
<dbReference type="Proteomes" id="UP000325313">
    <property type="component" value="Unassembled WGS sequence"/>
</dbReference>
<proteinExistence type="predicted"/>
<sequence length="486" mass="51497">MAIAEPPQTSSNGSDPPISAISRIVAQGHEIVSGTQSYPSPGSTSLIPSHQTSTTAETTSIPRSPIISGQVSIQQPKLTGPASALGENLQEASPLPEKVGEIGYIPPARPARPPNLVTRDSLPQTELGVELSHPSQIARPVRPVPAWSPALSSSSHGHSPTRAGKPRERISALSMFLKPVLLAAFGVVVISLTFVGLVQVQERINNNNKNNRAKSASNNNDDPSSPNNRDDTSSEGTDGNSGGGNSASFVYMGTFFIVALLVEIWIFVGALRRLHHRLCLWVDQEYSTQIPDLSDPEATSPPPVLPLWAKILGIKPQAVRKPLLPSYMAVLGVIRNGGRAGTNPEGTGDVEDGEVIRTLAIGQGQAAPAFNGEEFQRSTVILSGPPKRNSTSPSVRSGGLLLNLSRTLTGGFGSQNSTDENVPPVNASRRDSVASVTSNGRRTSGAQNTIPEAGEHVSNEHSITIELSEVPLTRHAAYTHHWRRAA</sequence>
<evidence type="ECO:0000313" key="4">
    <source>
        <dbReference type="EMBL" id="KAA1098606.1"/>
    </source>
</evidence>
<dbReference type="AlphaFoldDB" id="A0A5B0MKB8"/>
<feature type="region of interest" description="Disordered" evidence="1">
    <location>
        <begin position="411"/>
        <end position="451"/>
    </location>
</feature>
<feature type="compositionally biased region" description="Polar residues" evidence="1">
    <location>
        <begin position="434"/>
        <end position="450"/>
    </location>
</feature>